<dbReference type="RefSeq" id="WP_109711650.1">
    <property type="nucleotide sequence ID" value="NZ_QGDS01000007.1"/>
</dbReference>
<accession>A0A315ZWU5</accession>
<dbReference type="EMBL" id="UHJJ01000007">
    <property type="protein sequence ID" value="SUQ14604.1"/>
    <property type="molecule type" value="Genomic_DNA"/>
</dbReference>
<reference evidence="2" key="1">
    <citation type="submission" date="2017-07" db="EMBL/GenBank/DDBJ databases">
        <authorList>
            <person name="Varghese N."/>
            <person name="Submissions S."/>
        </authorList>
    </citation>
    <scope>NUCLEOTIDE SEQUENCE [LARGE SCALE GENOMIC DNA]</scope>
    <source>
        <strain evidence="2">NLAE-zl-C134</strain>
    </source>
</reference>
<gene>
    <name evidence="1" type="ORF">SAMN05216529_10757</name>
</gene>
<dbReference type="Proteomes" id="UP000254051">
    <property type="component" value="Unassembled WGS sequence"/>
</dbReference>
<dbReference type="AlphaFoldDB" id="A0A315ZWU5"/>
<sequence>MLTISNDKGITSAHVLNYGTLPHEFRPITNITKWVVLRENVSAYLEIRVNGEVILSRANGTIASGIWLVISEAYI</sequence>
<organism evidence="1 2">
    <name type="scientific">Faecalicatena contorta</name>
    <dbReference type="NCBI Taxonomy" id="39482"/>
    <lineage>
        <taxon>Bacteria</taxon>
        <taxon>Bacillati</taxon>
        <taxon>Bacillota</taxon>
        <taxon>Clostridia</taxon>
        <taxon>Lachnospirales</taxon>
        <taxon>Lachnospiraceae</taxon>
        <taxon>Faecalicatena</taxon>
    </lineage>
</organism>
<evidence type="ECO:0000313" key="1">
    <source>
        <dbReference type="EMBL" id="SUQ14604.1"/>
    </source>
</evidence>
<proteinExistence type="predicted"/>
<name>A0A315ZWU5_9FIRM</name>
<protein>
    <submittedName>
        <fullName evidence="1">Uncharacterized protein</fullName>
    </submittedName>
</protein>
<keyword evidence="2" id="KW-1185">Reference proteome</keyword>
<evidence type="ECO:0000313" key="2">
    <source>
        <dbReference type="Proteomes" id="UP000254051"/>
    </source>
</evidence>